<accession>A0A7W3R868</accession>
<dbReference type="GO" id="GO:0008374">
    <property type="term" value="F:O-acyltransferase activity"/>
    <property type="evidence" value="ECO:0007669"/>
    <property type="project" value="InterPro"/>
</dbReference>
<comment type="caution">
    <text evidence="4">The sequence shown here is derived from an EMBL/GenBank/DDBJ whole genome shotgun (WGS) entry which is preliminary data.</text>
</comment>
<dbReference type="EMBL" id="JACJII010000001">
    <property type="protein sequence ID" value="MBA9004003.1"/>
    <property type="molecule type" value="Genomic_DNA"/>
</dbReference>
<evidence type="ECO:0000259" key="2">
    <source>
        <dbReference type="Pfam" id="PF18067"/>
    </source>
</evidence>
<dbReference type="Gene3D" id="2.60.40.2200">
    <property type="match status" value="1"/>
</dbReference>
<organism evidence="4 5">
    <name type="scientific">Thermomonospora cellulosilytica</name>
    <dbReference type="NCBI Taxonomy" id="1411118"/>
    <lineage>
        <taxon>Bacteria</taxon>
        <taxon>Bacillati</taxon>
        <taxon>Actinomycetota</taxon>
        <taxon>Actinomycetes</taxon>
        <taxon>Streptosporangiales</taxon>
        <taxon>Thermomonosporaceae</taxon>
        <taxon>Thermomonospora</taxon>
    </lineage>
</organism>
<dbReference type="Gene3D" id="2.60.40.2190">
    <property type="match status" value="1"/>
</dbReference>
<dbReference type="Pfam" id="PF02450">
    <property type="entry name" value="LCAT"/>
    <property type="match status" value="1"/>
</dbReference>
<feature type="domain" description="AFL C-terminal" evidence="2">
    <location>
        <begin position="214"/>
        <end position="310"/>
    </location>
</feature>
<evidence type="ECO:0000313" key="5">
    <source>
        <dbReference type="Proteomes" id="UP000539313"/>
    </source>
</evidence>
<dbReference type="InterPro" id="IPR003386">
    <property type="entry name" value="LACT/PDAT_acylTrfase"/>
</dbReference>
<protein>
    <submittedName>
        <fullName evidence="4">Pimeloyl-ACP methyl ester carboxylesterase</fullName>
    </submittedName>
</protein>
<dbReference type="Pfam" id="PF18067">
    <property type="entry name" value="Lipase_C"/>
    <property type="match status" value="1"/>
</dbReference>
<feature type="chain" id="PRO_5038949572" evidence="1">
    <location>
        <begin position="25"/>
        <end position="448"/>
    </location>
</feature>
<dbReference type="Gene3D" id="3.40.50.1820">
    <property type="entry name" value="alpha/beta hydrolase"/>
    <property type="match status" value="1"/>
</dbReference>
<keyword evidence="5" id="KW-1185">Reference proteome</keyword>
<feature type="domain" description="AF-1763-like C-terminal" evidence="3">
    <location>
        <begin position="328"/>
        <end position="445"/>
    </location>
</feature>
<dbReference type="GO" id="GO:0006629">
    <property type="term" value="P:lipid metabolic process"/>
    <property type="evidence" value="ECO:0007669"/>
    <property type="project" value="InterPro"/>
</dbReference>
<name>A0A7W3R868_9ACTN</name>
<dbReference type="InterPro" id="IPR029058">
    <property type="entry name" value="AB_hydrolase_fold"/>
</dbReference>
<reference evidence="4 5" key="1">
    <citation type="submission" date="2020-08" db="EMBL/GenBank/DDBJ databases">
        <title>Sequencing the genomes of 1000 actinobacteria strains.</title>
        <authorList>
            <person name="Klenk H.-P."/>
        </authorList>
    </citation>
    <scope>NUCLEOTIDE SEQUENCE [LARGE SCALE GENOMIC DNA]</scope>
    <source>
        <strain evidence="4 5">DSM 45823</strain>
    </source>
</reference>
<sequence length="448" mass="48331">MRLTGRTSPAARLALVLLAVLALAVSMAPAIGDAARAATMRPIVFVHGFFGSGSQFQTQAKRFASNGYPADYVDFVDYDSLFTNESREDVITKLDRKIDEVRQRHGADKVDLAGHSMGTAISHEYLNSSAQRAAKVARYVNIDGMTATSPPGGVPTLAVWAEGRETASITGATNVHMNNESHVENASSPATFAAMYEFLTGERPRTTDVVAQSGQIQIAGKAVRFPSNVPPGNASIDVFQIDPATGRRTGQTPVTTMRVAADGSWGPFNGSGGAHYEFRLTRADTTQEHHLYFEPFRRTDLGVRLLSSDPGTGVDRLIQRSPNHVALLAYRNKEWWGDQGANGDRLTVNGVSVINEGTAPRDKRAIGLFVFDRFSDRRSNPGSSFGLFDTLPFMTATDVFLQASANASGTVTLETVQRGGTGRAVRLAIPNWPSSSHTVTVNFNDYAS</sequence>
<evidence type="ECO:0000256" key="1">
    <source>
        <dbReference type="SAM" id="SignalP"/>
    </source>
</evidence>
<dbReference type="InterPro" id="IPR049036">
    <property type="entry name" value="AF_1763-like_C"/>
</dbReference>
<gene>
    <name evidence="4" type="ORF">HNR21_002885</name>
</gene>
<dbReference type="Proteomes" id="UP000539313">
    <property type="component" value="Unassembled WGS sequence"/>
</dbReference>
<dbReference type="InterPro" id="IPR040664">
    <property type="entry name" value="AFL_C"/>
</dbReference>
<dbReference type="Pfam" id="PF21768">
    <property type="entry name" value="AF_1763-like_C"/>
    <property type="match status" value="1"/>
</dbReference>
<dbReference type="PANTHER" id="PTHR37946:SF1">
    <property type="entry name" value="SLL1969 PROTEIN"/>
    <property type="match status" value="1"/>
</dbReference>
<dbReference type="RefSeq" id="WP_182705611.1">
    <property type="nucleotide sequence ID" value="NZ_JACJII010000001.1"/>
</dbReference>
<keyword evidence="1" id="KW-0732">Signal</keyword>
<dbReference type="AlphaFoldDB" id="A0A7W3R868"/>
<dbReference type="SUPFAM" id="SSF53474">
    <property type="entry name" value="alpha/beta-Hydrolases"/>
    <property type="match status" value="1"/>
</dbReference>
<dbReference type="PANTHER" id="PTHR37946">
    <property type="entry name" value="SLL1969 PROTEIN"/>
    <property type="match status" value="1"/>
</dbReference>
<feature type="signal peptide" evidence="1">
    <location>
        <begin position="1"/>
        <end position="24"/>
    </location>
</feature>
<proteinExistence type="predicted"/>
<evidence type="ECO:0000313" key="4">
    <source>
        <dbReference type="EMBL" id="MBA9004003.1"/>
    </source>
</evidence>
<evidence type="ECO:0000259" key="3">
    <source>
        <dbReference type="Pfam" id="PF21768"/>
    </source>
</evidence>